<reference evidence="2" key="1">
    <citation type="journal article" date="2015" name="Nat. Genet.">
        <title>The pineapple genome and the evolution of CAM photosynthesis.</title>
        <authorList>
            <person name="Ming R."/>
            <person name="VanBuren R."/>
            <person name="Wai C.M."/>
            <person name="Tang H."/>
            <person name="Schatz M.C."/>
            <person name="Bowers J.E."/>
            <person name="Lyons E."/>
            <person name="Wang M.L."/>
            <person name="Chen J."/>
            <person name="Biggers E."/>
            <person name="Zhang J."/>
            <person name="Huang L."/>
            <person name="Zhang L."/>
            <person name="Miao W."/>
            <person name="Zhang J."/>
            <person name="Ye Z."/>
            <person name="Miao C."/>
            <person name="Lin Z."/>
            <person name="Wang H."/>
            <person name="Zhou H."/>
            <person name="Yim W.C."/>
            <person name="Priest H.D."/>
            <person name="Zheng C."/>
            <person name="Woodhouse M."/>
            <person name="Edger P.P."/>
            <person name="Guyot R."/>
            <person name="Guo H.B."/>
            <person name="Guo H."/>
            <person name="Zheng G."/>
            <person name="Singh R."/>
            <person name="Sharma A."/>
            <person name="Min X."/>
            <person name="Zheng Y."/>
            <person name="Lee H."/>
            <person name="Gurtowski J."/>
            <person name="Sedlazeck F.J."/>
            <person name="Harkess A."/>
            <person name="McKain M.R."/>
            <person name="Liao Z."/>
            <person name="Fang J."/>
            <person name="Liu J."/>
            <person name="Zhang X."/>
            <person name="Zhang Q."/>
            <person name="Hu W."/>
            <person name="Qin Y."/>
            <person name="Wang K."/>
            <person name="Chen L.Y."/>
            <person name="Shirley N."/>
            <person name="Lin Y.R."/>
            <person name="Liu L.Y."/>
            <person name="Hernandez A.G."/>
            <person name="Wright C.L."/>
            <person name="Bulone V."/>
            <person name="Tuskan G.A."/>
            <person name="Heath K."/>
            <person name="Zee F."/>
            <person name="Moore P.H."/>
            <person name="Sunkar R."/>
            <person name="Leebens-Mack J.H."/>
            <person name="Mockler T."/>
            <person name="Bennetzen J.L."/>
            <person name="Freeling M."/>
            <person name="Sankoff D."/>
            <person name="Paterson A.H."/>
            <person name="Zhu X."/>
            <person name="Yang X."/>
            <person name="Smith J.A."/>
            <person name="Cushman J.C."/>
            <person name="Paull R.E."/>
            <person name="Yu Q."/>
        </authorList>
    </citation>
    <scope>NUCLEOTIDE SEQUENCE [LARGE SCALE GENOMIC DNA]</scope>
    <source>
        <strain evidence="2">cv. F153</strain>
    </source>
</reference>
<feature type="region of interest" description="Disordered" evidence="1">
    <location>
        <begin position="299"/>
        <end position="361"/>
    </location>
</feature>
<feature type="region of interest" description="Disordered" evidence="1">
    <location>
        <begin position="1307"/>
        <end position="1508"/>
    </location>
</feature>
<feature type="compositionally biased region" description="Basic and acidic residues" evidence="1">
    <location>
        <begin position="1032"/>
        <end position="1041"/>
    </location>
</feature>
<dbReference type="GO" id="GO:0042752">
    <property type="term" value="P:regulation of circadian rhythm"/>
    <property type="evidence" value="ECO:0007669"/>
    <property type="project" value="InterPro"/>
</dbReference>
<feature type="compositionally biased region" description="Low complexity" evidence="1">
    <location>
        <begin position="1021"/>
        <end position="1031"/>
    </location>
</feature>
<dbReference type="GeneID" id="109713355"/>
<dbReference type="OrthoDB" id="784889at2759"/>
<feature type="compositionally biased region" description="Polar residues" evidence="1">
    <location>
        <begin position="320"/>
        <end position="340"/>
    </location>
</feature>
<organism evidence="2 3">
    <name type="scientific">Ananas comosus</name>
    <name type="common">Pineapple</name>
    <name type="synonym">Ananas ananas</name>
    <dbReference type="NCBI Taxonomy" id="4615"/>
    <lineage>
        <taxon>Eukaryota</taxon>
        <taxon>Viridiplantae</taxon>
        <taxon>Streptophyta</taxon>
        <taxon>Embryophyta</taxon>
        <taxon>Tracheophyta</taxon>
        <taxon>Spermatophyta</taxon>
        <taxon>Magnoliopsida</taxon>
        <taxon>Liliopsida</taxon>
        <taxon>Poales</taxon>
        <taxon>Bromeliaceae</taxon>
        <taxon>Bromelioideae</taxon>
        <taxon>Ananas</taxon>
    </lineage>
</organism>
<sequence length="1635" mass="172406">MERSREARRGSMAALNGGLSRRRQRTGGLRDSPEADGGMEMAETTRLRERAARKERDRDRERERSGRSKRRRGERMMLHDSNRDEGDDTSDDSVDEEDDEEDTVSATTAVRLLPPPPLPPNNPPSMAPSSAAHYHHHQQQNNNYHHLQQQQQQQQLLLLQRKSFPAKSPAVWKTDEMIGVQVPRKARSASTKRSSHEWLVSGSGGGAGAGAGGVGNGGGGGGVVDPSQIQRQASPSPSRMSPASTSQISPSSSNASVRKKMKPVIGSKQRPPKIAKQAFIQEEIEVAEVLFGMTRQFQGPLKQESDAVDSRDANAGFANESRSAASPPNTASPHPPSAQQSVLGPSESSSNPSSLPAAAAVAVKRKRPRFLKCEDESTVTTTPVSVAAASSTAASSAVKMEAEHQVKSEAALPKSEKKGESFAHENGGASVSGAAASEVAAATVVEKQDSDVKEKALLVPELKLSGGEPDKQDPPEKPKEAVAPAKEAPCNDLADLDTNRSKTTSTKMSDLSTPASDGIREKFTIDLMAPPPGKFSPERDGSCNFDTGHAASATEIDMVSKLSTEKKEDKARKDEVSLQRKKVEELPSDEFNPKKQIVKERNLDLQLDLEQPDRDGPSCSKMQYDKLQTRPSEAEPKRDKAALPGSLPVPMTVAGWPGNFPSFGYVGQVPSLPAVVPMDANSRSSNMLQPPVLISPEPRPKRCATHCYIAKSIHCQQQLAKMGPFWPAAAGTAAPYGAKPYNLSLVPPAGAAALFGSQMQGMFSGRNMGSLQGSREIPMVTAISGNPSNEKILAGNNAIGDPAQRKEPVLQQAPQGTSAPNILHGPAFILPPLNQQQQAVVAAAAAASAASRAGATTSVAGVTSGPPASGASAASVASSKAGGSAPPVNLSFAGLRANEAHQYMAILQNNGYPFPIPPHVAGPPSYIGASPPQAMPFFNGSFYPSQMLHPSQLQSQQQQPKQQQAQGPQQPQHVQQGHQNTSASSVSSSSQKHQRQSSQHAPAAVVNGAAATSHDFLANSQRHQQQLLQQPRKQESEKGIEDNPSAADSRARQGQKNLYGYNLPMPPTHPLMSAAAASAALGRGGGGASAGHNEKQTVQQQQPPHPTMKVDLMTSQAMTMTMPFASLNGVAAAPGLDFSSVVQNHALFQSLPEAARHAINSQLTATLAAASAEAAQQKKTQHPVSEDRKGHPANSDNSRKDDRKMVASVKAPGNGLQHSFTFSKPDAASQVPSIRLDTVLDNSSKTLSLIPGQMHHSTSTPASSTAAVGAAINIPNSQQPQLMQNQKQQQQQQLQLQQLQQQQHMQMQQQLVSSRMKPSTLSSSPGAYTERLPAGSPGGKFPQTQAALPGFPPGSARAAMPFSVPVSTPISKNSNLPQQQMRASPSQQTQISFGVNSMKGAPSRAASNPPPSAAAASTAVVGSPQNSTSKGSGESLGVSTSAKPGQSTVTSPLPQQSSVKSSPSNSTQKSSSANNRSLPSILGQPQLSSAPTANTKSQQQQQQQQLQRQQLYFSPGYMQQSNAAAAAYYQKRPAEQAAQTQQQMLRPGSMGLLALSPSSQALTGAVTAADPAKSTAAANGVKGGMPQPGLLHAPGNPHAIMSATFPCMSMQPVSIKPATTDQKPAAEKPLECRTK</sequence>
<feature type="compositionally biased region" description="Basic and acidic residues" evidence="1">
    <location>
        <begin position="43"/>
        <end position="66"/>
    </location>
</feature>
<dbReference type="Gramene" id="Aco023791.1.mrna1">
    <property type="protein sequence ID" value="Aco023791.1.mrna1"/>
    <property type="gene ID" value="Aco023791.1.path1"/>
</dbReference>
<protein>
    <submittedName>
        <fullName evidence="3">Protein TIME FOR COFFEE-like isoform X1</fullName>
    </submittedName>
</protein>
<feature type="compositionally biased region" description="Low complexity" evidence="1">
    <location>
        <begin position="378"/>
        <end position="398"/>
    </location>
</feature>
<accession>A0A6P5F9V7</accession>
<feature type="region of interest" description="Disordered" evidence="1">
    <location>
        <begin position="1615"/>
        <end position="1635"/>
    </location>
</feature>
<feature type="compositionally biased region" description="Polar residues" evidence="1">
    <location>
        <begin position="1312"/>
        <end position="1326"/>
    </location>
</feature>
<feature type="region of interest" description="Disordered" evidence="1">
    <location>
        <begin position="183"/>
        <end position="274"/>
    </location>
</feature>
<feature type="compositionally biased region" description="Basic and acidic residues" evidence="1">
    <location>
        <begin position="446"/>
        <end position="456"/>
    </location>
</feature>
<feature type="compositionally biased region" description="Low complexity" evidence="1">
    <location>
        <begin position="1401"/>
        <end position="1419"/>
    </location>
</feature>
<feature type="region of interest" description="Disordered" evidence="1">
    <location>
        <begin position="858"/>
        <end position="885"/>
    </location>
</feature>
<proteinExistence type="predicted"/>
<reference evidence="3" key="2">
    <citation type="submission" date="2025-08" db="UniProtKB">
        <authorList>
            <consortium name="RefSeq"/>
        </authorList>
    </citation>
    <scope>IDENTIFICATION</scope>
    <source>
        <tissue evidence="3">Leaf</tissue>
    </source>
</reference>
<gene>
    <name evidence="3" type="primary">LOC109713355</name>
</gene>
<feature type="compositionally biased region" description="Low complexity" evidence="1">
    <location>
        <begin position="1451"/>
        <end position="1472"/>
    </location>
</feature>
<feature type="compositionally biased region" description="Low complexity" evidence="1">
    <location>
        <begin position="341"/>
        <end position="361"/>
    </location>
</feature>
<feature type="compositionally biased region" description="Basic and acidic residues" evidence="1">
    <location>
        <begin position="623"/>
        <end position="641"/>
    </location>
</feature>
<name>A0A6P5F9V7_ANACO</name>
<feature type="region of interest" description="Disordered" evidence="1">
    <location>
        <begin position="1170"/>
        <end position="1204"/>
    </location>
</feature>
<feature type="region of interest" description="Disordered" evidence="1">
    <location>
        <begin position="1020"/>
        <end position="1052"/>
    </location>
</feature>
<feature type="compositionally biased region" description="Pro residues" evidence="1">
    <location>
        <begin position="113"/>
        <end position="126"/>
    </location>
</feature>
<dbReference type="PANTHER" id="PTHR34798:SF2">
    <property type="entry name" value="PROTEIN TIME FOR COFFEE"/>
    <property type="match status" value="1"/>
</dbReference>
<feature type="compositionally biased region" description="Polar residues" evidence="1">
    <location>
        <begin position="1473"/>
        <end position="1497"/>
    </location>
</feature>
<feature type="region of interest" description="Disordered" evidence="1">
    <location>
        <begin position="373"/>
        <end position="646"/>
    </location>
</feature>
<feature type="compositionally biased region" description="Low complexity" evidence="1">
    <location>
        <begin position="139"/>
        <end position="155"/>
    </location>
</feature>
<feature type="compositionally biased region" description="Polar residues" evidence="1">
    <location>
        <begin position="1423"/>
        <end position="1450"/>
    </location>
</feature>
<feature type="compositionally biased region" description="Low complexity" evidence="1">
    <location>
        <begin position="1498"/>
        <end position="1508"/>
    </location>
</feature>
<feature type="compositionally biased region" description="Basic and acidic residues" evidence="1">
    <location>
        <begin position="1624"/>
        <end position="1635"/>
    </location>
</feature>
<feature type="compositionally biased region" description="Low complexity" evidence="1">
    <location>
        <begin position="230"/>
        <end position="256"/>
    </location>
</feature>
<dbReference type="InterPro" id="IPR039317">
    <property type="entry name" value="TIC"/>
</dbReference>
<feature type="compositionally biased region" description="Gly residues" evidence="1">
    <location>
        <begin position="202"/>
        <end position="223"/>
    </location>
</feature>
<feature type="compositionally biased region" description="Basic and acidic residues" evidence="1">
    <location>
        <begin position="468"/>
        <end position="480"/>
    </location>
</feature>
<dbReference type="Proteomes" id="UP000515123">
    <property type="component" value="Linkage group 7"/>
</dbReference>
<dbReference type="GO" id="GO:0005634">
    <property type="term" value="C:nucleus"/>
    <property type="evidence" value="ECO:0007669"/>
    <property type="project" value="TreeGrafter"/>
</dbReference>
<feature type="compositionally biased region" description="Basic and acidic residues" evidence="1">
    <location>
        <begin position="303"/>
        <end position="312"/>
    </location>
</feature>
<feature type="compositionally biased region" description="Basic and acidic residues" evidence="1">
    <location>
        <begin position="74"/>
        <end position="84"/>
    </location>
</feature>
<feature type="region of interest" description="Disordered" evidence="1">
    <location>
        <begin position="1"/>
        <end position="155"/>
    </location>
</feature>
<feature type="compositionally biased region" description="Acidic residues" evidence="1">
    <location>
        <begin position="85"/>
        <end position="103"/>
    </location>
</feature>
<evidence type="ECO:0000313" key="2">
    <source>
        <dbReference type="Proteomes" id="UP000515123"/>
    </source>
</evidence>
<feature type="compositionally biased region" description="Polar residues" evidence="1">
    <location>
        <begin position="1365"/>
        <end position="1395"/>
    </location>
</feature>
<evidence type="ECO:0000256" key="1">
    <source>
        <dbReference type="SAM" id="MobiDB-lite"/>
    </source>
</evidence>
<feature type="compositionally biased region" description="Basic and acidic residues" evidence="1">
    <location>
        <begin position="563"/>
        <end position="603"/>
    </location>
</feature>
<feature type="compositionally biased region" description="Low complexity" evidence="1">
    <location>
        <begin position="944"/>
        <end position="1005"/>
    </location>
</feature>
<keyword evidence="2" id="KW-1185">Reference proteome</keyword>
<evidence type="ECO:0000313" key="3">
    <source>
        <dbReference type="RefSeq" id="XP_020092986.1"/>
    </source>
</evidence>
<feature type="region of interest" description="Disordered" evidence="1">
    <location>
        <begin position="938"/>
        <end position="1005"/>
    </location>
</feature>
<dbReference type="RefSeq" id="XP_020092986.1">
    <property type="nucleotide sequence ID" value="XM_020237397.1"/>
</dbReference>
<feature type="region of interest" description="Disordered" evidence="1">
    <location>
        <begin position="1079"/>
        <end position="1106"/>
    </location>
</feature>
<dbReference type="PANTHER" id="PTHR34798">
    <property type="entry name" value="PROTEIN TIME FOR COFFEE"/>
    <property type="match status" value="1"/>
</dbReference>
<feature type="compositionally biased region" description="Low complexity" evidence="1">
    <location>
        <begin position="425"/>
        <end position="445"/>
    </location>
</feature>
<feature type="compositionally biased region" description="Polar residues" evidence="1">
    <location>
        <begin position="501"/>
        <end position="515"/>
    </location>
</feature>
<feature type="compositionally biased region" description="Basic and acidic residues" evidence="1">
    <location>
        <begin position="414"/>
        <end position="423"/>
    </location>
</feature>